<dbReference type="Proteomes" id="UP000515135">
    <property type="component" value="Unplaced"/>
</dbReference>
<dbReference type="RefSeq" id="XP_019623088.1">
    <property type="nucleotide sequence ID" value="XM_019767529.1"/>
</dbReference>
<reference evidence="15 16" key="1">
    <citation type="submission" date="2025-04" db="UniProtKB">
        <authorList>
            <consortium name="RefSeq"/>
        </authorList>
    </citation>
    <scope>IDENTIFICATION</scope>
    <source>
        <tissue evidence="15 16">Gonad</tissue>
    </source>
</reference>
<keyword evidence="3" id="KW-0433">Leucine-rich repeat</keyword>
<keyword evidence="2" id="KW-1003">Cell membrane</keyword>
<sequence>MAMARARTSCLLVCLLAVLTRGVTALDCAPQCRCYGTTVDCSHGTLTEFPRNQLIPTSTEVLLLNDNQLSEVRRDPQLPNLLELSLEDNSITALTRNPFIYQPNLQILRLGGNAISDLPASAFNGLSQLVRLYLNKNTITTITAFGSNSVVNRLKMLDLQDNKLTSISIGTFTGVSLLTELNLSSNNISAIEDGSFSHLKELRVLYLHSNHIGMLNSATFVGMSALTRLTLSNNKIQSLPDVAFIGAPNLEFLDLSLNDLSTITQQAFSGLYNLTTLLLGNNKISSIEDWAFGDLVKMQSLVLINNFLQNMSAATFTSTEVWELDLANNSLTTIRRGDFARLRKLKYLHIYTNDITNVEDFSFENLANLKVLEIYGNRLTNVSAATFKGLVSVEYIGMGGHPEMVSFPDDTFWDLPKLAHLGLRGNPLVSISDAVFSRLQSLKSIAMSDSRLSSLPALPVSLESLSIYINRPLTELRPGDFTTLPRSETGDHLPLPNLTSLQLSRSGLQKIHPFAFATLPALTSLDLHGNSFQSISSIDSDAFGNLTTLLSLNIDGVTTLSPRVFRHLPCLQSVTLGEKLTCDCDLLDLVKWIKKTTVNPSPPTCWFPRKLRERSLKSLREEELGTCSTDNRTTAPPTTDPMVQICPTLSPSLLTTTLSQSPPVTTPKSSKPQAAAVGLPESAVVGLAVGVPLFLIILAMTAGFCFLRRKGRSSAEPMRQTQQQEAPIGLAEVTTDDPPYNSIEHVGARTSGQTQQQEAPIGLAEVITDDPPYDSINEDQRDVSDDNPYNSIIEDRRGSQENPYQNPETVTEPVADRITSSYLQFAGVEGSMNSPDSRTDDEQGHDVSIPTPRPGDDQSSSVTEQMADNIYNQVNDDGSEQEQSESPHEDNVYIDIIG</sequence>
<dbReference type="InterPro" id="IPR000483">
    <property type="entry name" value="Cys-rich_flank_reg_C"/>
</dbReference>
<dbReference type="OrthoDB" id="1055097at2759"/>
<accession>A0A6P4YWG4</accession>
<evidence type="ECO:0000256" key="8">
    <source>
        <dbReference type="ARBA" id="ARBA00023136"/>
    </source>
</evidence>
<dbReference type="Pfam" id="PF13306">
    <property type="entry name" value="LRR_5"/>
    <property type="match status" value="1"/>
</dbReference>
<dbReference type="SUPFAM" id="SSF52058">
    <property type="entry name" value="L domain-like"/>
    <property type="match status" value="2"/>
</dbReference>
<evidence type="ECO:0000256" key="11">
    <source>
        <dbReference type="SAM" id="SignalP"/>
    </source>
</evidence>
<keyword evidence="6" id="KW-0677">Repeat</keyword>
<dbReference type="FunFam" id="3.80.10.10:FF:001164">
    <property type="entry name" value="GH01279p"/>
    <property type="match status" value="1"/>
</dbReference>
<evidence type="ECO:0000313" key="17">
    <source>
        <dbReference type="RefSeq" id="XP_019623089.1"/>
    </source>
</evidence>
<feature type="region of interest" description="Disordered" evidence="9">
    <location>
        <begin position="766"/>
        <end position="815"/>
    </location>
</feature>
<protein>
    <submittedName>
        <fullName evidence="15 16">Leucine-rich repeat-containing protein 15-like isoform X1</fullName>
    </submittedName>
</protein>
<feature type="chain" id="PRO_5044647603" evidence="11">
    <location>
        <begin position="26"/>
        <end position="898"/>
    </location>
</feature>
<evidence type="ECO:0000256" key="1">
    <source>
        <dbReference type="ARBA" id="ARBA00004236"/>
    </source>
</evidence>
<evidence type="ECO:0000313" key="15">
    <source>
        <dbReference type="RefSeq" id="XP_019623087.1"/>
    </source>
</evidence>
<evidence type="ECO:0000256" key="5">
    <source>
        <dbReference type="ARBA" id="ARBA00022729"/>
    </source>
</evidence>
<feature type="compositionally biased region" description="Polar residues" evidence="9">
    <location>
        <begin position="857"/>
        <end position="876"/>
    </location>
</feature>
<keyword evidence="8 10" id="KW-0472">Membrane</keyword>
<dbReference type="KEGG" id="bbel:109469133"/>
<dbReference type="GO" id="GO:0005886">
    <property type="term" value="C:plasma membrane"/>
    <property type="evidence" value="ECO:0007669"/>
    <property type="project" value="UniProtKB-SubCell"/>
</dbReference>
<dbReference type="Pfam" id="PF13855">
    <property type="entry name" value="LRR_8"/>
    <property type="match status" value="3"/>
</dbReference>
<evidence type="ECO:0000256" key="2">
    <source>
        <dbReference type="ARBA" id="ARBA00022475"/>
    </source>
</evidence>
<dbReference type="AlphaFoldDB" id="A0A6P4YWG4"/>
<dbReference type="PROSITE" id="PS51450">
    <property type="entry name" value="LRR"/>
    <property type="match status" value="6"/>
</dbReference>
<evidence type="ECO:0000256" key="4">
    <source>
        <dbReference type="ARBA" id="ARBA00022692"/>
    </source>
</evidence>
<feature type="transmembrane region" description="Helical" evidence="10">
    <location>
        <begin position="683"/>
        <end position="707"/>
    </location>
</feature>
<dbReference type="InterPro" id="IPR050541">
    <property type="entry name" value="LRR_TM_domain-containing"/>
</dbReference>
<dbReference type="SMART" id="SM00365">
    <property type="entry name" value="LRR_SD22"/>
    <property type="match status" value="8"/>
</dbReference>
<dbReference type="RefSeq" id="XP_019623089.1">
    <property type="nucleotide sequence ID" value="XM_019767530.1"/>
</dbReference>
<evidence type="ECO:0000313" key="16">
    <source>
        <dbReference type="RefSeq" id="XP_019623088.1"/>
    </source>
</evidence>
<dbReference type="RefSeq" id="XP_019623087.1">
    <property type="nucleotide sequence ID" value="XM_019767528.1"/>
</dbReference>
<name>A0A6P4YWG4_BRABE</name>
<dbReference type="SMART" id="SM00369">
    <property type="entry name" value="LRR_TYP"/>
    <property type="match status" value="17"/>
</dbReference>
<keyword evidence="5 11" id="KW-0732">Signal</keyword>
<keyword evidence="7 10" id="KW-1133">Transmembrane helix</keyword>
<dbReference type="PANTHER" id="PTHR24369:SF212">
    <property type="entry name" value="LEUCINE-RICH REPEAT-CONTAINING PROTEIN 4B-LIKE"/>
    <property type="match status" value="1"/>
</dbReference>
<dbReference type="SMART" id="SM00364">
    <property type="entry name" value="LRR_BAC"/>
    <property type="match status" value="7"/>
</dbReference>
<evidence type="ECO:0000256" key="10">
    <source>
        <dbReference type="SAM" id="Phobius"/>
    </source>
</evidence>
<dbReference type="FunFam" id="3.80.10.10:FF:001438">
    <property type="entry name" value="Uncharacterized protein"/>
    <property type="match status" value="1"/>
</dbReference>
<evidence type="ECO:0000256" key="3">
    <source>
        <dbReference type="ARBA" id="ARBA00022614"/>
    </source>
</evidence>
<dbReference type="Gene3D" id="3.80.10.10">
    <property type="entry name" value="Ribonuclease Inhibitor"/>
    <property type="match status" value="4"/>
</dbReference>
<evidence type="ECO:0000259" key="12">
    <source>
        <dbReference type="SMART" id="SM00013"/>
    </source>
</evidence>
<dbReference type="SMART" id="SM00013">
    <property type="entry name" value="LRRNT"/>
    <property type="match status" value="1"/>
</dbReference>
<evidence type="ECO:0000256" key="9">
    <source>
        <dbReference type="SAM" id="MobiDB-lite"/>
    </source>
</evidence>
<gene>
    <name evidence="15 16 17" type="primary">LOC109469133</name>
</gene>
<evidence type="ECO:0000313" key="14">
    <source>
        <dbReference type="Proteomes" id="UP000515135"/>
    </source>
</evidence>
<feature type="region of interest" description="Disordered" evidence="9">
    <location>
        <begin position="622"/>
        <end position="642"/>
    </location>
</feature>
<evidence type="ECO:0000256" key="7">
    <source>
        <dbReference type="ARBA" id="ARBA00022989"/>
    </source>
</evidence>
<dbReference type="PANTHER" id="PTHR24369">
    <property type="entry name" value="ANTIGEN BSP, PUTATIVE-RELATED"/>
    <property type="match status" value="1"/>
</dbReference>
<keyword evidence="4 10" id="KW-0812">Transmembrane</keyword>
<comment type="subcellular location">
    <subcellularLocation>
        <location evidence="1">Cell membrane</location>
    </subcellularLocation>
</comment>
<organism evidence="14 15">
    <name type="scientific">Branchiostoma belcheri</name>
    <name type="common">Amphioxus</name>
    <dbReference type="NCBI Taxonomy" id="7741"/>
    <lineage>
        <taxon>Eukaryota</taxon>
        <taxon>Metazoa</taxon>
        <taxon>Chordata</taxon>
        <taxon>Cephalochordata</taxon>
        <taxon>Leptocardii</taxon>
        <taxon>Amphioxiformes</taxon>
        <taxon>Branchiostomatidae</taxon>
        <taxon>Branchiostoma</taxon>
    </lineage>
</organism>
<dbReference type="InterPro" id="IPR001611">
    <property type="entry name" value="Leu-rich_rpt"/>
</dbReference>
<evidence type="ECO:0000256" key="6">
    <source>
        <dbReference type="ARBA" id="ARBA00022737"/>
    </source>
</evidence>
<dbReference type="InterPro" id="IPR003591">
    <property type="entry name" value="Leu-rich_rpt_typical-subtyp"/>
</dbReference>
<proteinExistence type="predicted"/>
<feature type="region of interest" description="Disordered" evidence="9">
    <location>
        <begin position="828"/>
        <end position="898"/>
    </location>
</feature>
<dbReference type="InterPro" id="IPR026906">
    <property type="entry name" value="LRR_5"/>
</dbReference>
<evidence type="ECO:0000259" key="13">
    <source>
        <dbReference type="SMART" id="SM00082"/>
    </source>
</evidence>
<feature type="region of interest" description="Disordered" evidence="9">
    <location>
        <begin position="712"/>
        <end position="741"/>
    </location>
</feature>
<dbReference type="InterPro" id="IPR032675">
    <property type="entry name" value="LRR_dom_sf"/>
</dbReference>
<feature type="compositionally biased region" description="Polar residues" evidence="9">
    <location>
        <begin position="626"/>
        <end position="637"/>
    </location>
</feature>
<dbReference type="SMART" id="SM00082">
    <property type="entry name" value="LRRCT"/>
    <property type="match status" value="1"/>
</dbReference>
<feature type="signal peptide" evidence="11">
    <location>
        <begin position="1"/>
        <end position="25"/>
    </location>
</feature>
<feature type="domain" description="LRRCT" evidence="13">
    <location>
        <begin position="578"/>
        <end position="628"/>
    </location>
</feature>
<keyword evidence="14" id="KW-1185">Reference proteome</keyword>
<dbReference type="GeneID" id="109469133"/>
<dbReference type="InterPro" id="IPR000372">
    <property type="entry name" value="LRRNT"/>
</dbReference>
<feature type="domain" description="LRRNT" evidence="12">
    <location>
        <begin position="27"/>
        <end position="61"/>
    </location>
</feature>
<feature type="compositionally biased region" description="Polar residues" evidence="9">
    <location>
        <begin position="800"/>
        <end position="809"/>
    </location>
</feature>